<keyword evidence="3 6" id="KW-0812">Transmembrane</keyword>
<feature type="transmembrane region" description="Helical" evidence="6">
    <location>
        <begin position="37"/>
        <end position="55"/>
    </location>
</feature>
<protein>
    <submittedName>
        <fullName evidence="7">ABC transporter permease</fullName>
    </submittedName>
    <submittedName>
        <fullName evidence="8">Nucleoside ABC transporter membrane protein</fullName>
    </submittedName>
</protein>
<keyword evidence="5 6" id="KW-0472">Membrane</keyword>
<keyword evidence="10" id="KW-1185">Reference proteome</keyword>
<comment type="subcellular location">
    <subcellularLocation>
        <location evidence="1">Cell membrane</location>
        <topology evidence="1">Multi-pass membrane protein</topology>
    </subcellularLocation>
</comment>
<accession>A0A285JFS1</accession>
<dbReference type="PANTHER" id="PTHR43370">
    <property type="entry name" value="SUGAR ABC TRANSPORTER INTEGRAL MEMBRANE PROTEIN-RELATED"/>
    <property type="match status" value="1"/>
</dbReference>
<feature type="transmembrane region" description="Helical" evidence="6">
    <location>
        <begin position="268"/>
        <end position="284"/>
    </location>
</feature>
<gene>
    <name evidence="7" type="ORF">CVM39_04625</name>
    <name evidence="8" type="ORF">SAMN06297129_3583</name>
</gene>
<organism evidence="8 9">
    <name type="scientific">Pseudooceanicola antarcticus</name>
    <dbReference type="NCBI Taxonomy" id="1247613"/>
    <lineage>
        <taxon>Bacteria</taxon>
        <taxon>Pseudomonadati</taxon>
        <taxon>Pseudomonadota</taxon>
        <taxon>Alphaproteobacteria</taxon>
        <taxon>Rhodobacterales</taxon>
        <taxon>Paracoccaceae</taxon>
        <taxon>Pseudooceanicola</taxon>
    </lineage>
</organism>
<evidence type="ECO:0000256" key="6">
    <source>
        <dbReference type="SAM" id="Phobius"/>
    </source>
</evidence>
<keyword evidence="4 6" id="KW-1133">Transmembrane helix</keyword>
<feature type="transmembrane region" description="Helical" evidence="6">
    <location>
        <begin position="240"/>
        <end position="262"/>
    </location>
</feature>
<reference evidence="7 10" key="2">
    <citation type="journal article" date="2018" name="Int. J. Syst. Evol. Microbiol.">
        <title>Pseudooceanicola lipolyticus sp. nov., a marine alphaproteobacterium, reclassification of Oceanicola flagellatus as Pseudooceanicola flagellatus comb. nov. and emended description of the genus Pseudooceanicola.</title>
        <authorList>
            <person name="Huang M.-M."/>
            <person name="Guo L.-L."/>
            <person name="Wu Y.-H."/>
            <person name="Lai Q.-L."/>
            <person name="Shao Z.-Z."/>
            <person name="Wang C.-S."/>
            <person name="Wu M."/>
            <person name="Xu X.-W."/>
        </authorList>
    </citation>
    <scope>NUCLEOTIDE SEQUENCE [LARGE SCALE GENOMIC DNA]</scope>
    <source>
        <strain evidence="7 10">Ar-45</strain>
    </source>
</reference>
<dbReference type="GO" id="GO:0022857">
    <property type="term" value="F:transmembrane transporter activity"/>
    <property type="evidence" value="ECO:0007669"/>
    <property type="project" value="InterPro"/>
</dbReference>
<feature type="transmembrane region" description="Helical" evidence="6">
    <location>
        <begin position="6"/>
        <end position="25"/>
    </location>
</feature>
<dbReference type="GO" id="GO:0005886">
    <property type="term" value="C:plasma membrane"/>
    <property type="evidence" value="ECO:0007669"/>
    <property type="project" value="UniProtKB-SubCell"/>
</dbReference>
<feature type="transmembrane region" description="Helical" evidence="6">
    <location>
        <begin position="219"/>
        <end position="235"/>
    </location>
</feature>
<dbReference type="PANTHER" id="PTHR43370:SF2">
    <property type="entry name" value="ABC TRANSPORTER PERMEASE PROTEIN"/>
    <property type="match status" value="1"/>
</dbReference>
<name>A0A285JFS1_9RHOB</name>
<dbReference type="RefSeq" id="WP_097147275.1">
    <property type="nucleotide sequence ID" value="NZ_OBEA01000008.1"/>
</dbReference>
<feature type="transmembrane region" description="Helical" evidence="6">
    <location>
        <begin position="189"/>
        <end position="213"/>
    </location>
</feature>
<evidence type="ECO:0000313" key="8">
    <source>
        <dbReference type="EMBL" id="SNY58647.1"/>
    </source>
</evidence>
<dbReference type="InterPro" id="IPR001851">
    <property type="entry name" value="ABC_transp_permease"/>
</dbReference>
<evidence type="ECO:0000256" key="3">
    <source>
        <dbReference type="ARBA" id="ARBA00022692"/>
    </source>
</evidence>
<evidence type="ECO:0000256" key="1">
    <source>
        <dbReference type="ARBA" id="ARBA00004651"/>
    </source>
</evidence>
<dbReference type="AlphaFoldDB" id="A0A285JFS1"/>
<feature type="transmembrane region" description="Helical" evidence="6">
    <location>
        <begin position="61"/>
        <end position="86"/>
    </location>
</feature>
<dbReference type="EMBL" id="PGTD01000011">
    <property type="protein sequence ID" value="PJE31079.1"/>
    <property type="molecule type" value="Genomic_DNA"/>
</dbReference>
<evidence type="ECO:0000256" key="4">
    <source>
        <dbReference type="ARBA" id="ARBA00022989"/>
    </source>
</evidence>
<dbReference type="OrthoDB" id="9792579at2"/>
<feature type="transmembrane region" description="Helical" evidence="6">
    <location>
        <begin position="93"/>
        <end position="116"/>
    </location>
</feature>
<dbReference type="Pfam" id="PF02653">
    <property type="entry name" value="BPD_transp_2"/>
    <property type="match status" value="1"/>
</dbReference>
<keyword evidence="2" id="KW-1003">Cell membrane</keyword>
<sequence length="307" mass="31699">MSELAISIFTGTLIAATPLLLAALGELVVEKSGVLNLGIEGMMLIGAAAGFLVAVQGGGLLPAFAVAALAGAVAAALFGVLTLLFLTNQYAAGLALAIFGSGVSATLGVGFGSQPIEALAPLNLGPLADLPLLGPLLFRFDIMVYLGLALVPVTWWWLNRSRAGLVLRVVGEAPGNAHALGYNVLRIRFLAILWGGALAGLAGGYLSLAYTAIWVENMTAGRGWIALSLVVFATWRPFRVLAGAVLFGGVTILQLHGQILGLPVPSEALSAAPYVATILVLVVISQNRARMALDVPLSLGKPFRARD</sequence>
<evidence type="ECO:0000313" key="7">
    <source>
        <dbReference type="EMBL" id="PJE31079.1"/>
    </source>
</evidence>
<feature type="transmembrane region" description="Helical" evidence="6">
    <location>
        <begin position="136"/>
        <end position="158"/>
    </location>
</feature>
<evidence type="ECO:0000313" key="9">
    <source>
        <dbReference type="Proteomes" id="UP000231655"/>
    </source>
</evidence>
<evidence type="ECO:0000256" key="2">
    <source>
        <dbReference type="ARBA" id="ARBA00022475"/>
    </source>
</evidence>
<evidence type="ECO:0000313" key="10">
    <source>
        <dbReference type="Proteomes" id="UP000231702"/>
    </source>
</evidence>
<dbReference type="CDD" id="cd06580">
    <property type="entry name" value="TM_PBP1_transp_TpRbsC_like"/>
    <property type="match status" value="1"/>
</dbReference>
<dbReference type="Proteomes" id="UP000231702">
    <property type="component" value="Unassembled WGS sequence"/>
</dbReference>
<proteinExistence type="predicted"/>
<dbReference type="Proteomes" id="UP000231655">
    <property type="component" value="Unassembled WGS sequence"/>
</dbReference>
<dbReference type="EMBL" id="OBEA01000008">
    <property type="protein sequence ID" value="SNY58647.1"/>
    <property type="molecule type" value="Genomic_DNA"/>
</dbReference>
<reference evidence="8 9" key="1">
    <citation type="submission" date="2017-09" db="EMBL/GenBank/DDBJ databases">
        <authorList>
            <person name="Ehlers B."/>
            <person name="Leendertz F.H."/>
        </authorList>
    </citation>
    <scope>NUCLEOTIDE SEQUENCE [LARGE SCALE GENOMIC DNA]</scope>
    <source>
        <strain evidence="8 9">CGMCC 1.12662</strain>
    </source>
</reference>
<evidence type="ECO:0000256" key="5">
    <source>
        <dbReference type="ARBA" id="ARBA00023136"/>
    </source>
</evidence>